<dbReference type="PROSITE" id="PS50011">
    <property type="entry name" value="PROTEIN_KINASE_DOM"/>
    <property type="match status" value="1"/>
</dbReference>
<keyword evidence="15" id="KW-1185">Reference proteome</keyword>
<dbReference type="InterPro" id="IPR029787">
    <property type="entry name" value="Nucleotide_cyclase"/>
</dbReference>
<evidence type="ECO:0000256" key="7">
    <source>
        <dbReference type="ARBA" id="ARBA00023136"/>
    </source>
</evidence>
<dbReference type="PANTHER" id="PTHR11920">
    <property type="entry name" value="GUANYLYL CYCLASE"/>
    <property type="match status" value="1"/>
</dbReference>
<keyword evidence="7 11" id="KW-0472">Membrane</keyword>
<dbReference type="InterPro" id="IPR000719">
    <property type="entry name" value="Prot_kinase_dom"/>
</dbReference>
<evidence type="ECO:0000313" key="15">
    <source>
        <dbReference type="Proteomes" id="UP000887566"/>
    </source>
</evidence>
<evidence type="ECO:0000256" key="1">
    <source>
        <dbReference type="ARBA" id="ARBA00001436"/>
    </source>
</evidence>
<keyword evidence="12" id="KW-0732">Signal</keyword>
<dbReference type="AlphaFoldDB" id="A0A914WJP9"/>
<dbReference type="InterPro" id="IPR001245">
    <property type="entry name" value="Ser-Thr/Tyr_kinase_cat_dom"/>
</dbReference>
<evidence type="ECO:0000256" key="12">
    <source>
        <dbReference type="SAM" id="SignalP"/>
    </source>
</evidence>
<evidence type="ECO:0000256" key="8">
    <source>
        <dbReference type="ARBA" id="ARBA00023180"/>
    </source>
</evidence>
<evidence type="ECO:0000256" key="4">
    <source>
        <dbReference type="ARBA" id="ARBA00022692"/>
    </source>
</evidence>
<feature type="chain" id="PRO_5037363646" description="guanylate cyclase" evidence="12">
    <location>
        <begin position="20"/>
        <end position="910"/>
    </location>
</feature>
<dbReference type="Gene3D" id="3.40.50.2300">
    <property type="match status" value="2"/>
</dbReference>
<evidence type="ECO:0000256" key="10">
    <source>
        <dbReference type="ARBA" id="ARBA00023293"/>
    </source>
</evidence>
<dbReference type="Gene3D" id="1.10.510.10">
    <property type="entry name" value="Transferase(Phosphotransferase) domain 1"/>
    <property type="match status" value="1"/>
</dbReference>
<dbReference type="GO" id="GO:0004016">
    <property type="term" value="F:adenylate cyclase activity"/>
    <property type="evidence" value="ECO:0007669"/>
    <property type="project" value="TreeGrafter"/>
</dbReference>
<name>A0A914WJP9_9BILA</name>
<reference evidence="16" key="1">
    <citation type="submission" date="2022-11" db="UniProtKB">
        <authorList>
            <consortium name="WormBaseParasite"/>
        </authorList>
    </citation>
    <scope>IDENTIFICATION</scope>
</reference>
<dbReference type="InterPro" id="IPR001054">
    <property type="entry name" value="A/G_cyclase"/>
</dbReference>
<evidence type="ECO:0000256" key="5">
    <source>
        <dbReference type="ARBA" id="ARBA00022741"/>
    </source>
</evidence>
<dbReference type="PANTHER" id="PTHR11920:SF503">
    <property type="entry name" value="RECEPTOR-TYPE GUANYLATE CYCLASE GCY-9"/>
    <property type="match status" value="1"/>
</dbReference>
<keyword evidence="10" id="KW-0141">cGMP biosynthesis</keyword>
<evidence type="ECO:0000313" key="16">
    <source>
        <dbReference type="WBParaSite" id="PSAMB.scaffold4222size15288.g23734.t1"/>
    </source>
</evidence>
<dbReference type="WBParaSite" id="PSAMB.scaffold4222size15288.g23734.t1">
    <property type="protein sequence ID" value="PSAMB.scaffold4222size15288.g23734.t1"/>
    <property type="gene ID" value="PSAMB.scaffold4222size15288.g23734"/>
</dbReference>
<dbReference type="SUPFAM" id="SSF55073">
    <property type="entry name" value="Nucleotide cyclase"/>
    <property type="match status" value="1"/>
</dbReference>
<sequence length="910" mass="101567">MKSFLSAVSLLSLVPLNQAATINIGHVYWFKLEATVMDMAYNDLLKKGILPLNYNFKLHSRIGCALYNRNLSVIHGVKEATDLYLTENIDVFFGSPCSEETKVIGQLAAAANWNLPVLGYLSSDDTLSDKTVYNTLARTSTMSTTFFAQAVKAIVVKKEWKKVAYVGSDVYVNNLNRKAVVDALTSAGVGVHVMITEANPTWQSIANSKAMIDLHANARIILVMFGLDMSASESFMAAAHYLGYTADPSFVFILFSVGSTSESQPWDADNDGTSYPYLRAAYEGAYILRVAGLDYDSVNVFRQKLFASQNLTNPSSLDATVMPMYDAVFLYGVALNKSLTATKDENVYMNGSLVYQYMKNIEFAGITSQVLINNDGERIPSYQFVRIPKNVDRTYTVLVEIDANRATGCDPTILGNLCYPFNTTVTDDYLAIVWPPDEPACGYSDQLCDQTLFYVLGGVILGALLFIALIYYAVKKKRESRLYLMPWQVPLSSVKLLASGTVVSSMISMTSLRDSTTSVNSKTVTTSLQQALVGNTRASVRRYKQLKRISFDRRDLNSLYHTKQASHDNLNSFVGLTYNNLNNECLFFWKLCTRGSLQDIVANEDLKLDMDFKASFISDIVKGLLFLHSSNIKEHGTLRSSNCLVDNHWTVKLTDYGVNRTITDLLKHREIQYTEEGVQEPTPNKLLYMAPEHLRTFLSHRRIEMSQAGDIYAVGIIMHEILYRLEPYSDSEDTAEGKLFYIIQKVASLDATTMRAIRPSFPRDSDVPSEVVIIIQQCWSESADQRPNIKRIKKVTDSALRTSSGTITEHMIKMMEDYAGNLEKIVHERTAMLEETQLQAEGLLLQMLPKSVAQDLKLGRHVAPQTYEEATVLFSDIAGFTTLCSSSGPLEIVAFLNGIFSGFDAIIAEH</sequence>
<dbReference type="GO" id="GO:0005524">
    <property type="term" value="F:ATP binding"/>
    <property type="evidence" value="ECO:0007669"/>
    <property type="project" value="InterPro"/>
</dbReference>
<dbReference type="GO" id="GO:0001653">
    <property type="term" value="F:peptide receptor activity"/>
    <property type="evidence" value="ECO:0007669"/>
    <property type="project" value="TreeGrafter"/>
</dbReference>
<dbReference type="InterPro" id="IPR001828">
    <property type="entry name" value="ANF_lig-bd_rcpt"/>
</dbReference>
<evidence type="ECO:0000256" key="2">
    <source>
        <dbReference type="ARBA" id="ARBA00004167"/>
    </source>
</evidence>
<dbReference type="GO" id="GO:0004672">
    <property type="term" value="F:protein kinase activity"/>
    <property type="evidence" value="ECO:0007669"/>
    <property type="project" value="InterPro"/>
</dbReference>
<organism evidence="15 16">
    <name type="scientific">Plectus sambesii</name>
    <dbReference type="NCBI Taxonomy" id="2011161"/>
    <lineage>
        <taxon>Eukaryota</taxon>
        <taxon>Metazoa</taxon>
        <taxon>Ecdysozoa</taxon>
        <taxon>Nematoda</taxon>
        <taxon>Chromadorea</taxon>
        <taxon>Plectida</taxon>
        <taxon>Plectina</taxon>
        <taxon>Plectoidea</taxon>
        <taxon>Plectidae</taxon>
        <taxon>Plectus</taxon>
    </lineage>
</organism>
<evidence type="ECO:0000256" key="9">
    <source>
        <dbReference type="ARBA" id="ARBA00023239"/>
    </source>
</evidence>
<comment type="subcellular location">
    <subcellularLocation>
        <location evidence="2">Membrane</location>
        <topology evidence="2">Single-pass membrane protein</topology>
    </subcellularLocation>
</comment>
<evidence type="ECO:0000259" key="14">
    <source>
        <dbReference type="PROSITE" id="PS50125"/>
    </source>
</evidence>
<dbReference type="InterPro" id="IPR028082">
    <property type="entry name" value="Peripla_BP_I"/>
</dbReference>
<keyword evidence="6 11" id="KW-1133">Transmembrane helix</keyword>
<dbReference type="GO" id="GO:0005886">
    <property type="term" value="C:plasma membrane"/>
    <property type="evidence" value="ECO:0007669"/>
    <property type="project" value="TreeGrafter"/>
</dbReference>
<evidence type="ECO:0000256" key="6">
    <source>
        <dbReference type="ARBA" id="ARBA00022989"/>
    </source>
</evidence>
<protein>
    <recommendedName>
        <fullName evidence="3">guanylate cyclase</fullName>
        <ecNumber evidence="3">4.6.1.2</ecNumber>
    </recommendedName>
</protein>
<dbReference type="Pfam" id="PF01094">
    <property type="entry name" value="ANF_receptor"/>
    <property type="match status" value="1"/>
</dbReference>
<dbReference type="Pfam" id="PF07714">
    <property type="entry name" value="PK_Tyr_Ser-Thr"/>
    <property type="match status" value="1"/>
</dbReference>
<keyword evidence="4 11" id="KW-0812">Transmembrane</keyword>
<dbReference type="GO" id="GO:0007168">
    <property type="term" value="P:receptor guanylyl cyclase signaling pathway"/>
    <property type="evidence" value="ECO:0007669"/>
    <property type="project" value="TreeGrafter"/>
</dbReference>
<dbReference type="SUPFAM" id="SSF56112">
    <property type="entry name" value="Protein kinase-like (PK-like)"/>
    <property type="match status" value="1"/>
</dbReference>
<feature type="domain" description="Guanylate cyclase" evidence="14">
    <location>
        <begin position="871"/>
        <end position="910"/>
    </location>
</feature>
<accession>A0A914WJP9</accession>
<evidence type="ECO:0000256" key="11">
    <source>
        <dbReference type="SAM" id="Phobius"/>
    </source>
</evidence>
<dbReference type="EC" id="4.6.1.2" evidence="3"/>
<proteinExistence type="predicted"/>
<dbReference type="Gene3D" id="3.30.70.1230">
    <property type="entry name" value="Nucleotide cyclase"/>
    <property type="match status" value="1"/>
</dbReference>
<evidence type="ECO:0000259" key="13">
    <source>
        <dbReference type="PROSITE" id="PS50011"/>
    </source>
</evidence>
<dbReference type="Proteomes" id="UP000887566">
    <property type="component" value="Unplaced"/>
</dbReference>
<evidence type="ECO:0000256" key="3">
    <source>
        <dbReference type="ARBA" id="ARBA00012202"/>
    </source>
</evidence>
<feature type="transmembrane region" description="Helical" evidence="11">
    <location>
        <begin position="452"/>
        <end position="474"/>
    </location>
</feature>
<feature type="signal peptide" evidence="12">
    <location>
        <begin position="1"/>
        <end position="19"/>
    </location>
</feature>
<dbReference type="GO" id="GO:0004383">
    <property type="term" value="F:guanylate cyclase activity"/>
    <property type="evidence" value="ECO:0007669"/>
    <property type="project" value="UniProtKB-EC"/>
</dbReference>
<keyword evidence="5" id="KW-0547">Nucleotide-binding</keyword>
<dbReference type="InterPro" id="IPR050401">
    <property type="entry name" value="Cyclic_nucleotide_synthase"/>
</dbReference>
<feature type="domain" description="Protein kinase" evidence="13">
    <location>
        <begin position="491"/>
        <end position="800"/>
    </location>
</feature>
<dbReference type="SUPFAM" id="SSF53822">
    <property type="entry name" value="Periplasmic binding protein-like I"/>
    <property type="match status" value="1"/>
</dbReference>
<keyword evidence="9" id="KW-0456">Lyase</keyword>
<comment type="catalytic activity">
    <reaction evidence="1">
        <text>GTP = 3',5'-cyclic GMP + diphosphate</text>
        <dbReference type="Rhea" id="RHEA:13665"/>
        <dbReference type="ChEBI" id="CHEBI:33019"/>
        <dbReference type="ChEBI" id="CHEBI:37565"/>
        <dbReference type="ChEBI" id="CHEBI:57746"/>
        <dbReference type="EC" id="4.6.1.2"/>
    </reaction>
</comment>
<keyword evidence="8" id="KW-0325">Glycoprotein</keyword>
<dbReference type="Pfam" id="PF00211">
    <property type="entry name" value="Guanylate_cyc"/>
    <property type="match status" value="1"/>
</dbReference>
<dbReference type="InterPro" id="IPR011009">
    <property type="entry name" value="Kinase-like_dom_sf"/>
</dbReference>
<dbReference type="CDD" id="cd06352">
    <property type="entry name" value="PBP1_NPR_GC-like"/>
    <property type="match status" value="1"/>
</dbReference>
<dbReference type="PROSITE" id="PS50125">
    <property type="entry name" value="GUANYLATE_CYCLASE_2"/>
    <property type="match status" value="1"/>
</dbReference>
<dbReference type="GO" id="GO:0035556">
    <property type="term" value="P:intracellular signal transduction"/>
    <property type="evidence" value="ECO:0007669"/>
    <property type="project" value="InterPro"/>
</dbReference>